<evidence type="ECO:0000313" key="2">
    <source>
        <dbReference type="EMBL" id="ASO19177.1"/>
    </source>
</evidence>
<feature type="region of interest" description="Disordered" evidence="1">
    <location>
        <begin position="1"/>
        <end position="106"/>
    </location>
</feature>
<dbReference type="EMBL" id="CP022521">
    <property type="protein sequence ID" value="ASO19177.1"/>
    <property type="molecule type" value="Genomic_DNA"/>
</dbReference>
<sequence>MGDSTAPTGSGTRRFPPGRLPRGRAARCPAGAGSSSRAGGRRRPRRTPQTSSGQTPPTISVAPSQSMLTSRLTSGSRSVRPNTRKAATTTGSGQAWDGAAASRSPTRRLVAARPARPSDARHRAAAVSGPCRRLGTPTVFGIADARFAVVASRAGSVPKAHAIVVVEAQGWSGWPGRVIGVGVPARFSRVPPRTRRPDPRRRSRCTTGCRHSRHRASGVRRPVQVEVVLLAAGSGLACARSFERTPAAGEASGCRENGSAATWATGGAAIEVPHRPS</sequence>
<feature type="region of interest" description="Disordered" evidence="1">
    <location>
        <begin position="190"/>
        <end position="217"/>
    </location>
</feature>
<accession>A0A221W079</accession>
<feature type="compositionally biased region" description="Basic residues" evidence="1">
    <location>
        <begin position="192"/>
        <end position="217"/>
    </location>
</feature>
<feature type="compositionally biased region" description="Polar residues" evidence="1">
    <location>
        <begin position="61"/>
        <end position="93"/>
    </location>
</feature>
<name>A0A221W079_9PSEU</name>
<reference evidence="2 3" key="1">
    <citation type="submission" date="2017-07" db="EMBL/GenBank/DDBJ databases">
        <title>Complete genome sequence of Actinoalloteichus hoggarensis DSM 45943, type strain of Actinoalloteichus hoggarensis.</title>
        <authorList>
            <person name="Ruckert C."/>
            <person name="Nouioui I."/>
            <person name="Willmese J."/>
            <person name="van Wezel G."/>
            <person name="Klenk H.-P."/>
            <person name="Kalinowski J."/>
            <person name="Zotchev S.B."/>
        </authorList>
    </citation>
    <scope>NUCLEOTIDE SEQUENCE [LARGE SCALE GENOMIC DNA]</scope>
    <source>
        <strain evidence="2 3">DSM 45943</strain>
    </source>
</reference>
<feature type="compositionally biased region" description="Low complexity" evidence="1">
    <location>
        <begin position="26"/>
        <end position="38"/>
    </location>
</feature>
<dbReference type="AlphaFoldDB" id="A0A221W079"/>
<dbReference type="Proteomes" id="UP000204221">
    <property type="component" value="Chromosome"/>
</dbReference>
<evidence type="ECO:0000256" key="1">
    <source>
        <dbReference type="SAM" id="MobiDB-lite"/>
    </source>
</evidence>
<gene>
    <name evidence="2" type="ORF">AHOG_07660</name>
</gene>
<feature type="compositionally biased region" description="Polar residues" evidence="1">
    <location>
        <begin position="1"/>
        <end position="10"/>
    </location>
</feature>
<evidence type="ECO:0000313" key="3">
    <source>
        <dbReference type="Proteomes" id="UP000204221"/>
    </source>
</evidence>
<dbReference type="KEGG" id="ahg:AHOG_07660"/>
<proteinExistence type="predicted"/>
<feature type="compositionally biased region" description="Low complexity" evidence="1">
    <location>
        <begin position="47"/>
        <end position="58"/>
    </location>
</feature>
<keyword evidence="3" id="KW-1185">Reference proteome</keyword>
<organism evidence="2 3">
    <name type="scientific">Actinoalloteichus hoggarensis</name>
    <dbReference type="NCBI Taxonomy" id="1470176"/>
    <lineage>
        <taxon>Bacteria</taxon>
        <taxon>Bacillati</taxon>
        <taxon>Actinomycetota</taxon>
        <taxon>Actinomycetes</taxon>
        <taxon>Pseudonocardiales</taxon>
        <taxon>Pseudonocardiaceae</taxon>
        <taxon>Actinoalloteichus</taxon>
    </lineage>
</organism>
<protein>
    <submittedName>
        <fullName evidence="2">Uncharacterized protein</fullName>
    </submittedName>
</protein>